<protein>
    <recommendedName>
        <fullName evidence="4">DNA mismatch repair protein MutL</fullName>
    </recommendedName>
</protein>
<feature type="region of interest" description="Disordered" evidence="5">
    <location>
        <begin position="386"/>
        <end position="428"/>
    </location>
</feature>
<dbReference type="Gene3D" id="3.30.565.10">
    <property type="entry name" value="Histidine kinase-like ATPase, C-terminal domain"/>
    <property type="match status" value="1"/>
</dbReference>
<dbReference type="InterPro" id="IPR020667">
    <property type="entry name" value="DNA_mismatch_repair_MutL"/>
</dbReference>
<keyword evidence="2 4" id="KW-0227">DNA damage</keyword>
<evidence type="ECO:0000256" key="3">
    <source>
        <dbReference type="ARBA" id="ARBA00023204"/>
    </source>
</evidence>
<dbReference type="NCBIfam" id="TIGR00585">
    <property type="entry name" value="mutl"/>
    <property type="match status" value="1"/>
</dbReference>
<dbReference type="SMART" id="SM00853">
    <property type="entry name" value="MutL_C"/>
    <property type="match status" value="1"/>
</dbReference>
<gene>
    <name evidence="4" type="primary">mutL</name>
    <name evidence="8" type="ORF">B0H94_101180</name>
</gene>
<dbReference type="InterPro" id="IPR020568">
    <property type="entry name" value="Ribosomal_Su5_D2-typ_SF"/>
</dbReference>
<reference evidence="8 9" key="1">
    <citation type="submission" date="2018-03" db="EMBL/GenBank/DDBJ databases">
        <title>Genomic Encyclopedia of Type Strains, Phase III (KMG-III): the genomes of soil and plant-associated and newly described type strains.</title>
        <authorList>
            <person name="Whitman W."/>
        </authorList>
    </citation>
    <scope>NUCLEOTIDE SEQUENCE [LARGE SCALE GENOMIC DNA]</scope>
    <source>
        <strain evidence="8 9">CGMCC 1.07653</strain>
    </source>
</reference>
<evidence type="ECO:0000259" key="6">
    <source>
        <dbReference type="SMART" id="SM00853"/>
    </source>
</evidence>
<comment type="function">
    <text evidence="4">This protein is involved in the repair of mismatches in DNA. It is required for dam-dependent methyl-directed DNA mismatch repair. May act as a 'molecular matchmaker', a protein that promotes the formation of a stable complex between two or more DNA-binding proteins in an ATP-dependent manner without itself being part of a final effector complex.</text>
</comment>
<dbReference type="InterPro" id="IPR037198">
    <property type="entry name" value="MutL_C_sf"/>
</dbReference>
<dbReference type="PANTHER" id="PTHR10073:SF12">
    <property type="entry name" value="DNA MISMATCH REPAIR PROTEIN MLH1"/>
    <property type="match status" value="1"/>
</dbReference>
<dbReference type="HAMAP" id="MF_00149">
    <property type="entry name" value="DNA_mis_repair"/>
    <property type="match status" value="1"/>
</dbReference>
<dbReference type="GO" id="GO:0032300">
    <property type="term" value="C:mismatch repair complex"/>
    <property type="evidence" value="ECO:0007669"/>
    <property type="project" value="InterPro"/>
</dbReference>
<evidence type="ECO:0000256" key="5">
    <source>
        <dbReference type="SAM" id="MobiDB-lite"/>
    </source>
</evidence>
<dbReference type="InterPro" id="IPR042121">
    <property type="entry name" value="MutL_C_regsub"/>
</dbReference>
<dbReference type="SUPFAM" id="SSF55874">
    <property type="entry name" value="ATPase domain of HSP90 chaperone/DNA topoisomerase II/histidine kinase"/>
    <property type="match status" value="1"/>
</dbReference>
<accession>A0A2P8HYH3</accession>
<evidence type="ECO:0000256" key="1">
    <source>
        <dbReference type="ARBA" id="ARBA00006082"/>
    </source>
</evidence>
<dbReference type="Gene3D" id="3.30.230.10">
    <property type="match status" value="1"/>
</dbReference>
<sequence>MGHIQLLNDQLTNKIAAGEVVERPASVVKELVENAVDAGSTQIEIEAEEAGLSFIRVTDNGHGMDENDAKQAVFRHATSKIATEDDLFSIQTLGFRGEALPSIASVARLELETGTGDGPGMHFAYQGGHLIAESKTQARQGTTIAVHELFFNTPARLKHMKTINTELGRMTDVVNRMALAHPNISFLFTHNGRRILFTNGYNDLQTVIASIYGRQTAKKMVTVEKNTADYSIYGFVGLPEVYRASRNYISAVINGRYVQHIPLARAVEKAYHTLLPIGKYPVVVLHITMDPVLVDVNVHPAKLDVRLSKEEELLESITEAVGAALKKERLIPDTGAQAAKEKAANAKQIPLSFPQTAAKTEEVFEETSEAMHHQISHVYESPAEIRPAGESAGSSVDGFTSEAEKVTTPTTATTEPSSEDRETAAPDVPHMEPIGQLHGTYILAQNEDGLFMIDQHAAEERLKYEWFKKKTAEVTPHVQELLMPLTLELSPDEAALVEDKQAPLEEVGVFLERFGTHTYRVRATPVWFPEGDEKSVIQEILEHMKNRREVHVGELKDEAAMMMACKAAIKANRHLRTDEMLALIQDLQACEDPYTCPHGRPIIIHFSTYDMEKMFKRVMN</sequence>
<dbReference type="SUPFAM" id="SSF54211">
    <property type="entry name" value="Ribosomal protein S5 domain 2-like"/>
    <property type="match status" value="1"/>
</dbReference>
<dbReference type="Gene3D" id="3.30.1540.20">
    <property type="entry name" value="MutL, C-terminal domain, dimerisation subdomain"/>
    <property type="match status" value="1"/>
</dbReference>
<dbReference type="InterPro" id="IPR042120">
    <property type="entry name" value="MutL_C_dimsub"/>
</dbReference>
<dbReference type="GO" id="GO:0030983">
    <property type="term" value="F:mismatched DNA binding"/>
    <property type="evidence" value="ECO:0007669"/>
    <property type="project" value="InterPro"/>
</dbReference>
<name>A0A2P8HYH3_9BACI</name>
<dbReference type="InterPro" id="IPR014762">
    <property type="entry name" value="DNA_mismatch_repair_CS"/>
</dbReference>
<dbReference type="GO" id="GO:0140664">
    <property type="term" value="F:ATP-dependent DNA damage sensor activity"/>
    <property type="evidence" value="ECO:0007669"/>
    <property type="project" value="InterPro"/>
</dbReference>
<dbReference type="InterPro" id="IPR002099">
    <property type="entry name" value="MutL/Mlh/PMS"/>
</dbReference>
<dbReference type="CDD" id="cd16926">
    <property type="entry name" value="HATPase_MutL-MLH-PMS-like"/>
    <property type="match status" value="1"/>
</dbReference>
<dbReference type="OrthoDB" id="9763467at2"/>
<dbReference type="SUPFAM" id="SSF118116">
    <property type="entry name" value="DNA mismatch repair protein MutL"/>
    <property type="match status" value="1"/>
</dbReference>
<dbReference type="Pfam" id="PF08676">
    <property type="entry name" value="MutL_C"/>
    <property type="match status" value="1"/>
</dbReference>
<comment type="caution">
    <text evidence="8">The sequence shown here is derived from an EMBL/GenBank/DDBJ whole genome shotgun (WGS) entry which is preliminary data.</text>
</comment>
<feature type="domain" description="MutL C-terminal dimerisation" evidence="6">
    <location>
        <begin position="433"/>
        <end position="575"/>
    </location>
</feature>
<keyword evidence="3 4" id="KW-0234">DNA repair</keyword>
<dbReference type="GO" id="GO:0016887">
    <property type="term" value="F:ATP hydrolysis activity"/>
    <property type="evidence" value="ECO:0007669"/>
    <property type="project" value="InterPro"/>
</dbReference>
<evidence type="ECO:0000256" key="4">
    <source>
        <dbReference type="HAMAP-Rule" id="MF_00149"/>
    </source>
</evidence>
<dbReference type="PANTHER" id="PTHR10073">
    <property type="entry name" value="DNA MISMATCH REPAIR PROTEIN MLH, PMS, MUTL"/>
    <property type="match status" value="1"/>
</dbReference>
<comment type="similarity">
    <text evidence="1 4">Belongs to the DNA mismatch repair MutL/HexB family.</text>
</comment>
<dbReference type="GO" id="GO:0006298">
    <property type="term" value="P:mismatch repair"/>
    <property type="evidence" value="ECO:0007669"/>
    <property type="project" value="UniProtKB-UniRule"/>
</dbReference>
<evidence type="ECO:0000313" key="8">
    <source>
        <dbReference type="EMBL" id="PSL51270.1"/>
    </source>
</evidence>
<evidence type="ECO:0000256" key="2">
    <source>
        <dbReference type="ARBA" id="ARBA00022763"/>
    </source>
</evidence>
<dbReference type="FunFam" id="3.30.565.10:FF:000003">
    <property type="entry name" value="DNA mismatch repair endonuclease MutL"/>
    <property type="match status" value="1"/>
</dbReference>
<evidence type="ECO:0000259" key="7">
    <source>
        <dbReference type="SMART" id="SM01340"/>
    </source>
</evidence>
<feature type="compositionally biased region" description="Low complexity" evidence="5">
    <location>
        <begin position="407"/>
        <end position="416"/>
    </location>
</feature>
<proteinExistence type="inferred from homology"/>
<dbReference type="SMART" id="SM01340">
    <property type="entry name" value="DNA_mis_repair"/>
    <property type="match status" value="1"/>
</dbReference>
<dbReference type="Gene3D" id="3.30.1370.100">
    <property type="entry name" value="MutL, C-terminal domain, regulatory subdomain"/>
    <property type="match status" value="1"/>
</dbReference>
<dbReference type="InterPro" id="IPR036890">
    <property type="entry name" value="HATPase_C_sf"/>
</dbReference>
<dbReference type="PROSITE" id="PS00058">
    <property type="entry name" value="DNA_MISMATCH_REPAIR_1"/>
    <property type="match status" value="1"/>
</dbReference>
<evidence type="ECO:0000313" key="9">
    <source>
        <dbReference type="Proteomes" id="UP000242310"/>
    </source>
</evidence>
<feature type="domain" description="DNA mismatch repair protein S5" evidence="7">
    <location>
        <begin position="208"/>
        <end position="326"/>
    </location>
</feature>
<dbReference type="RefSeq" id="WP_106587347.1">
    <property type="nucleotide sequence ID" value="NZ_PYAV01000001.1"/>
</dbReference>
<dbReference type="EMBL" id="PYAV01000001">
    <property type="protein sequence ID" value="PSL51270.1"/>
    <property type="molecule type" value="Genomic_DNA"/>
</dbReference>
<dbReference type="InterPro" id="IPR014790">
    <property type="entry name" value="MutL_C"/>
</dbReference>
<dbReference type="CDD" id="cd00782">
    <property type="entry name" value="MutL_Trans"/>
    <property type="match status" value="1"/>
</dbReference>
<dbReference type="AlphaFoldDB" id="A0A2P8HYH3"/>
<dbReference type="Pfam" id="PF01119">
    <property type="entry name" value="DNA_mis_repair"/>
    <property type="match status" value="1"/>
</dbReference>
<dbReference type="InterPro" id="IPR038973">
    <property type="entry name" value="MutL/Mlh/Pms-like"/>
</dbReference>
<dbReference type="Proteomes" id="UP000242310">
    <property type="component" value="Unassembled WGS sequence"/>
</dbReference>
<dbReference type="InterPro" id="IPR013507">
    <property type="entry name" value="DNA_mismatch_S5_2-like"/>
</dbReference>
<organism evidence="8 9">
    <name type="scientific">Salsuginibacillus halophilus</name>
    <dbReference type="NCBI Taxonomy" id="517424"/>
    <lineage>
        <taxon>Bacteria</taxon>
        <taxon>Bacillati</taxon>
        <taxon>Bacillota</taxon>
        <taxon>Bacilli</taxon>
        <taxon>Bacillales</taxon>
        <taxon>Bacillaceae</taxon>
        <taxon>Salsuginibacillus</taxon>
    </lineage>
</organism>
<dbReference type="Pfam" id="PF13589">
    <property type="entry name" value="HATPase_c_3"/>
    <property type="match status" value="1"/>
</dbReference>
<dbReference type="GO" id="GO:0005524">
    <property type="term" value="F:ATP binding"/>
    <property type="evidence" value="ECO:0007669"/>
    <property type="project" value="InterPro"/>
</dbReference>
<dbReference type="NCBIfam" id="NF000950">
    <property type="entry name" value="PRK00095.1-3"/>
    <property type="match status" value="1"/>
</dbReference>
<keyword evidence="9" id="KW-1185">Reference proteome</keyword>
<dbReference type="InterPro" id="IPR014721">
    <property type="entry name" value="Ribsml_uS5_D2-typ_fold_subgr"/>
</dbReference>